<keyword evidence="2" id="KW-1185">Reference proteome</keyword>
<dbReference type="Pfam" id="PF08798">
    <property type="entry name" value="CRISPR_assoc"/>
    <property type="match status" value="1"/>
</dbReference>
<sequence>MSYLSRMNLHPRRRGTTDLLNNPWKMHAAVMSCFPPDLTSDGNHRVLWRIDRSDHAISLLIVSRDQPSFTHLQEQAGWENQTSWETARYDPFLNRIQTGSSYRFRLTANSSTTLRTENRGRKQLGILDAKGQQEWLIKRAEKRGFSVSIPDPGADPDVKPTFQITNSALRRFHREQRTVTLATAQYDGILTVTDADQLRKTLTDGIGRAKGFGMGLLTLAPAG</sequence>
<dbReference type="Gene3D" id="3.30.70.1200">
    <property type="entry name" value="Crispr-associated protein, domain 1"/>
    <property type="match status" value="1"/>
</dbReference>
<dbReference type="Proteomes" id="UP001081709">
    <property type="component" value="Unassembled WGS sequence"/>
</dbReference>
<dbReference type="Gene3D" id="3.30.70.1210">
    <property type="entry name" value="Crispr-associated protein, domain 2"/>
    <property type="match status" value="1"/>
</dbReference>
<accession>A0ABT3WY06</accession>
<comment type="caution">
    <text evidence="1">The sequence shown here is derived from an EMBL/GenBank/DDBJ whole genome shotgun (WGS) entry which is preliminary data.</text>
</comment>
<name>A0ABT3WY06_9CORY</name>
<dbReference type="RefSeq" id="WP_200250128.1">
    <property type="nucleotide sequence ID" value="NZ_JAENIQ020000006.1"/>
</dbReference>
<gene>
    <name evidence="1" type="primary">cas6e</name>
    <name evidence="1" type="ORF">OS125_10695</name>
</gene>
<dbReference type="CDD" id="cd09727">
    <property type="entry name" value="Cas6_I-E"/>
    <property type="match status" value="1"/>
</dbReference>
<organism evidence="1 2">
    <name type="scientific">Corynebacterium pygosceleis</name>
    <dbReference type="NCBI Taxonomy" id="2800406"/>
    <lineage>
        <taxon>Bacteria</taxon>
        <taxon>Bacillati</taxon>
        <taxon>Actinomycetota</taxon>
        <taxon>Actinomycetes</taxon>
        <taxon>Mycobacteriales</taxon>
        <taxon>Corynebacteriaceae</taxon>
        <taxon>Corynebacterium</taxon>
    </lineage>
</organism>
<proteinExistence type="predicted"/>
<evidence type="ECO:0000313" key="1">
    <source>
        <dbReference type="EMBL" id="MCX7445702.1"/>
    </source>
</evidence>
<evidence type="ECO:0000313" key="2">
    <source>
        <dbReference type="Proteomes" id="UP001081709"/>
    </source>
</evidence>
<dbReference type="NCBIfam" id="TIGR01907">
    <property type="entry name" value="casE_Cse3"/>
    <property type="match status" value="1"/>
</dbReference>
<reference evidence="1" key="1">
    <citation type="submission" date="2022-11" db="EMBL/GenBank/DDBJ databases">
        <title>Corynebacterium sp. isolated from Penguins.</title>
        <authorList>
            <person name="Sedlar K."/>
            <person name="Svec P."/>
        </authorList>
    </citation>
    <scope>NUCLEOTIDE SEQUENCE</scope>
    <source>
        <strain evidence="1">P7003</strain>
    </source>
</reference>
<dbReference type="EMBL" id="JAPMKV010000008">
    <property type="protein sequence ID" value="MCX7445702.1"/>
    <property type="molecule type" value="Genomic_DNA"/>
</dbReference>
<dbReference type="InterPro" id="IPR010179">
    <property type="entry name" value="CRISPR-assoc_prot_Cse3"/>
</dbReference>
<dbReference type="SMART" id="SM01101">
    <property type="entry name" value="CRISPR_assoc"/>
    <property type="match status" value="1"/>
</dbReference>
<protein>
    <submittedName>
        <fullName evidence="1">Type I-E CRISPR-associated protein Cas6/Cse3/CasE</fullName>
    </submittedName>
</protein>
<dbReference type="SUPFAM" id="SSF117987">
    <property type="entry name" value="CRISPR-associated protein"/>
    <property type="match status" value="2"/>
</dbReference>